<evidence type="ECO:0000256" key="2">
    <source>
        <dbReference type="ARBA" id="ARBA00023125"/>
    </source>
</evidence>
<dbReference type="GO" id="GO:0006313">
    <property type="term" value="P:DNA transposition"/>
    <property type="evidence" value="ECO:0007669"/>
    <property type="project" value="InterPro"/>
</dbReference>
<evidence type="ECO:0000313" key="6">
    <source>
        <dbReference type="Proteomes" id="UP000015105"/>
    </source>
</evidence>
<dbReference type="STRING" id="200361.A0A452ZLQ3"/>
<keyword evidence="2" id="KW-0238">DNA-binding</keyword>
<protein>
    <recommendedName>
        <fullName evidence="4">MULE transposase domain-containing protein</fullName>
    </recommendedName>
</protein>
<dbReference type="Proteomes" id="UP000015105">
    <property type="component" value="Chromosome 1D"/>
</dbReference>
<reference evidence="5" key="3">
    <citation type="journal article" date="2017" name="Nature">
        <title>Genome sequence of the progenitor of the wheat D genome Aegilops tauschii.</title>
        <authorList>
            <person name="Luo M.C."/>
            <person name="Gu Y.Q."/>
            <person name="Puiu D."/>
            <person name="Wang H."/>
            <person name="Twardziok S.O."/>
            <person name="Deal K.R."/>
            <person name="Huo N."/>
            <person name="Zhu T."/>
            <person name="Wang L."/>
            <person name="Wang Y."/>
            <person name="McGuire P.E."/>
            <person name="Liu S."/>
            <person name="Long H."/>
            <person name="Ramasamy R.K."/>
            <person name="Rodriguez J.C."/>
            <person name="Van S.L."/>
            <person name="Yuan L."/>
            <person name="Wang Z."/>
            <person name="Xia Z."/>
            <person name="Xiao L."/>
            <person name="Anderson O.D."/>
            <person name="Ouyang S."/>
            <person name="Liang Y."/>
            <person name="Zimin A.V."/>
            <person name="Pertea G."/>
            <person name="Qi P."/>
            <person name="Bennetzen J.L."/>
            <person name="Dai X."/>
            <person name="Dawson M.W."/>
            <person name="Muller H.G."/>
            <person name="Kugler K."/>
            <person name="Rivarola-Duarte L."/>
            <person name="Spannagl M."/>
            <person name="Mayer K.F.X."/>
            <person name="Lu F.H."/>
            <person name="Bevan M.W."/>
            <person name="Leroy P."/>
            <person name="Li P."/>
            <person name="You F.M."/>
            <person name="Sun Q."/>
            <person name="Liu Z."/>
            <person name="Lyons E."/>
            <person name="Wicker T."/>
            <person name="Salzberg S.L."/>
            <person name="Devos K.M."/>
            <person name="Dvorak J."/>
        </authorList>
    </citation>
    <scope>NUCLEOTIDE SEQUENCE [LARGE SCALE GENOMIC DNA]</scope>
    <source>
        <strain evidence="5">cv. AL8/78</strain>
    </source>
</reference>
<dbReference type="AlphaFoldDB" id="A0A452ZLQ3"/>
<reference evidence="5" key="5">
    <citation type="journal article" date="2021" name="G3 (Bethesda)">
        <title>Aegilops tauschii genome assembly Aet v5.0 features greater sequence contiguity and improved annotation.</title>
        <authorList>
            <person name="Wang L."/>
            <person name="Zhu T."/>
            <person name="Rodriguez J.C."/>
            <person name="Deal K.R."/>
            <person name="Dubcovsky J."/>
            <person name="McGuire P.E."/>
            <person name="Lux T."/>
            <person name="Spannagl M."/>
            <person name="Mayer K.F.X."/>
            <person name="Baldrich P."/>
            <person name="Meyers B.C."/>
            <person name="Huo N."/>
            <person name="Gu Y.Q."/>
            <person name="Zhou H."/>
            <person name="Devos K.M."/>
            <person name="Bennetzen J.L."/>
            <person name="Unver T."/>
            <person name="Budak H."/>
            <person name="Gulick P.J."/>
            <person name="Galiba G."/>
            <person name="Kalapos B."/>
            <person name="Nelson D.R."/>
            <person name="Li P."/>
            <person name="You F.M."/>
            <person name="Luo M.C."/>
            <person name="Dvorak J."/>
        </authorList>
    </citation>
    <scope>NUCLEOTIDE SEQUENCE [LARGE SCALE GENOMIC DNA]</scope>
    <source>
        <strain evidence="5">cv. AL8/78</strain>
    </source>
</reference>
<dbReference type="GO" id="GO:0003677">
    <property type="term" value="F:DNA binding"/>
    <property type="evidence" value="ECO:0007669"/>
    <property type="project" value="UniProtKB-KW"/>
</dbReference>
<sequence length="160" mass="18487">LVAACAVDAHSFLFPVAYGVLETESEESWTWFLHNQRRAIAHPNGLVIHTDACKGLEVAMDNVFPGVEHRECMHHLAANFMKKFKGKVYTDNLWPASLTCSVKKHNYHLRQLYMNPKVKEYLETHHSKLWARSQFSELSKVYYVHNNLAESFNSAIQKLK</sequence>
<reference evidence="5" key="4">
    <citation type="submission" date="2019-03" db="UniProtKB">
        <authorList>
            <consortium name="EnsemblPlants"/>
        </authorList>
    </citation>
    <scope>IDENTIFICATION</scope>
</reference>
<accession>A0A452ZLQ3</accession>
<reference evidence="6" key="2">
    <citation type="journal article" date="2017" name="Nat. Plants">
        <title>The Aegilops tauschii genome reveals multiple impacts of transposons.</title>
        <authorList>
            <person name="Zhao G."/>
            <person name="Zou C."/>
            <person name="Li K."/>
            <person name="Wang K."/>
            <person name="Li T."/>
            <person name="Gao L."/>
            <person name="Zhang X."/>
            <person name="Wang H."/>
            <person name="Yang Z."/>
            <person name="Liu X."/>
            <person name="Jiang W."/>
            <person name="Mao L."/>
            <person name="Kong X."/>
            <person name="Jiao Y."/>
            <person name="Jia J."/>
        </authorList>
    </citation>
    <scope>NUCLEOTIDE SEQUENCE [LARGE SCALE GENOMIC DNA]</scope>
    <source>
        <strain evidence="6">cv. AL8/78</strain>
    </source>
</reference>
<name>A0A452ZLQ3_AEGTS</name>
<reference evidence="6" key="1">
    <citation type="journal article" date="2014" name="Science">
        <title>Ancient hybridizations among the ancestral genomes of bread wheat.</title>
        <authorList>
            <consortium name="International Wheat Genome Sequencing Consortium,"/>
            <person name="Marcussen T."/>
            <person name="Sandve S.R."/>
            <person name="Heier L."/>
            <person name="Spannagl M."/>
            <person name="Pfeifer M."/>
            <person name="Jakobsen K.S."/>
            <person name="Wulff B.B."/>
            <person name="Steuernagel B."/>
            <person name="Mayer K.F."/>
            <person name="Olsen O.A."/>
        </authorList>
    </citation>
    <scope>NUCLEOTIDE SEQUENCE [LARGE SCALE GENOMIC DNA]</scope>
    <source>
        <strain evidence="6">cv. AL8/78</strain>
    </source>
</reference>
<dbReference type="PROSITE" id="PS01007">
    <property type="entry name" value="TRANSPOSASE_MUTATOR"/>
    <property type="match status" value="1"/>
</dbReference>
<dbReference type="Gramene" id="AET1Gv20825300.1">
    <property type="protein sequence ID" value="AET1Gv20825300.1"/>
    <property type="gene ID" value="AET1Gv20825300"/>
</dbReference>
<proteinExistence type="predicted"/>
<keyword evidence="6" id="KW-1185">Reference proteome</keyword>
<dbReference type="EnsemblPlants" id="AET1Gv20825300.1">
    <property type="protein sequence ID" value="AET1Gv20825300.1"/>
    <property type="gene ID" value="AET1Gv20825300"/>
</dbReference>
<keyword evidence="3" id="KW-0233">DNA recombination</keyword>
<dbReference type="GO" id="GO:0004803">
    <property type="term" value="F:transposase activity"/>
    <property type="evidence" value="ECO:0007669"/>
    <property type="project" value="InterPro"/>
</dbReference>
<dbReference type="InterPro" id="IPR018289">
    <property type="entry name" value="MULE_transposase_dom"/>
</dbReference>
<evidence type="ECO:0000313" key="5">
    <source>
        <dbReference type="EnsemblPlants" id="AET1Gv20825300.1"/>
    </source>
</evidence>
<feature type="domain" description="MULE transposase" evidence="4">
    <location>
        <begin position="1"/>
        <end position="79"/>
    </location>
</feature>
<dbReference type="PANTHER" id="PTHR31973">
    <property type="entry name" value="POLYPROTEIN, PUTATIVE-RELATED"/>
    <property type="match status" value="1"/>
</dbReference>
<keyword evidence="1" id="KW-0815">Transposition</keyword>
<evidence type="ECO:0000256" key="1">
    <source>
        <dbReference type="ARBA" id="ARBA00022578"/>
    </source>
</evidence>
<evidence type="ECO:0000256" key="3">
    <source>
        <dbReference type="ARBA" id="ARBA00023172"/>
    </source>
</evidence>
<dbReference type="PANTHER" id="PTHR31973:SF188">
    <property type="entry name" value="POLYPROTEIN, PUTATIVE-RELATED"/>
    <property type="match status" value="1"/>
</dbReference>
<dbReference type="InterPro" id="IPR001207">
    <property type="entry name" value="Transposase_mutator"/>
</dbReference>
<dbReference type="Pfam" id="PF10551">
    <property type="entry name" value="MULE"/>
    <property type="match status" value="1"/>
</dbReference>
<evidence type="ECO:0000259" key="4">
    <source>
        <dbReference type="Pfam" id="PF10551"/>
    </source>
</evidence>
<organism evidence="5 6">
    <name type="scientific">Aegilops tauschii subsp. strangulata</name>
    <name type="common">Goatgrass</name>
    <dbReference type="NCBI Taxonomy" id="200361"/>
    <lineage>
        <taxon>Eukaryota</taxon>
        <taxon>Viridiplantae</taxon>
        <taxon>Streptophyta</taxon>
        <taxon>Embryophyta</taxon>
        <taxon>Tracheophyta</taxon>
        <taxon>Spermatophyta</taxon>
        <taxon>Magnoliopsida</taxon>
        <taxon>Liliopsida</taxon>
        <taxon>Poales</taxon>
        <taxon>Poaceae</taxon>
        <taxon>BOP clade</taxon>
        <taxon>Pooideae</taxon>
        <taxon>Triticodae</taxon>
        <taxon>Triticeae</taxon>
        <taxon>Triticinae</taxon>
        <taxon>Aegilops</taxon>
    </lineage>
</organism>